<feature type="region of interest" description="Disordered" evidence="1">
    <location>
        <begin position="48"/>
        <end position="67"/>
    </location>
</feature>
<sequence>MRKMTTLTYWLKTYWYAPLIIVIGGFFFWQQAQGSSASQPLSENVRASGSSQVMMSGSSGSASSRSRPAQGFVHLKGAVLRPGIYPVRENTRWDEVVKAAGGLTANADMQQVNLAKIASDQESLHVPEKGETVAAPATTATSGVASSGESKAQAGSGGAIDLNKADATQLQTISGIGPKKAADIINYRDSHGGFKEIAELKEVPGIGDKTFETLAPQFTLGP</sequence>
<feature type="domain" description="Helix-hairpin-helix DNA-binding motif class 1" evidence="2">
    <location>
        <begin position="168"/>
        <end position="187"/>
    </location>
</feature>
<dbReference type="PANTHER" id="PTHR21180">
    <property type="entry name" value="ENDONUCLEASE/EXONUCLEASE/PHOSPHATASE FAMILY DOMAIN-CONTAINING PROTEIN 1"/>
    <property type="match status" value="1"/>
</dbReference>
<dbReference type="InterPro" id="IPR051675">
    <property type="entry name" value="Endo/Exo/Phosphatase_dom_1"/>
</dbReference>
<dbReference type="Proteomes" id="UP000051984">
    <property type="component" value="Unassembled WGS sequence"/>
</dbReference>
<feature type="compositionally biased region" description="Polar residues" evidence="1">
    <location>
        <begin position="138"/>
        <end position="150"/>
    </location>
</feature>
<dbReference type="NCBIfam" id="TIGR00426">
    <property type="entry name" value="competence protein ComEA helix-hairpin-helix repeat region"/>
    <property type="match status" value="1"/>
</dbReference>
<dbReference type="AlphaFoldDB" id="A0A0R1F490"/>
<dbReference type="InterPro" id="IPR004509">
    <property type="entry name" value="Competence_ComEA_HhH"/>
</dbReference>
<gene>
    <name evidence="3" type="ORF">FD51_GL000394</name>
</gene>
<dbReference type="Gene3D" id="3.10.560.10">
    <property type="entry name" value="Outer membrane lipoprotein wza domain like"/>
    <property type="match status" value="1"/>
</dbReference>
<dbReference type="InterPro" id="IPR010994">
    <property type="entry name" value="RuvA_2-like"/>
</dbReference>
<organism evidence="3 4">
    <name type="scientific">Lacticaseibacillus zeae DSM 20178 = KCTC 3804</name>
    <dbReference type="NCBI Taxonomy" id="1423816"/>
    <lineage>
        <taxon>Bacteria</taxon>
        <taxon>Bacillati</taxon>
        <taxon>Bacillota</taxon>
        <taxon>Bacilli</taxon>
        <taxon>Lactobacillales</taxon>
        <taxon>Lactobacillaceae</taxon>
        <taxon>Lacticaseibacillus</taxon>
    </lineage>
</organism>
<evidence type="ECO:0000313" key="4">
    <source>
        <dbReference type="Proteomes" id="UP000051984"/>
    </source>
</evidence>
<dbReference type="PATRIC" id="fig|1423816.3.peg.399"/>
<reference evidence="3 4" key="1">
    <citation type="journal article" date="2015" name="Genome Announc.">
        <title>Expanding the biotechnology potential of lactobacilli through comparative genomics of 213 strains and associated genera.</title>
        <authorList>
            <person name="Sun Z."/>
            <person name="Harris H.M."/>
            <person name="McCann A."/>
            <person name="Guo C."/>
            <person name="Argimon S."/>
            <person name="Zhang W."/>
            <person name="Yang X."/>
            <person name="Jeffery I.B."/>
            <person name="Cooney J.C."/>
            <person name="Kagawa T.F."/>
            <person name="Liu W."/>
            <person name="Song Y."/>
            <person name="Salvetti E."/>
            <person name="Wrobel A."/>
            <person name="Rasinkangas P."/>
            <person name="Parkhill J."/>
            <person name="Rea M.C."/>
            <person name="O'Sullivan O."/>
            <person name="Ritari J."/>
            <person name="Douillard F.P."/>
            <person name="Paul Ross R."/>
            <person name="Yang R."/>
            <person name="Briner A.E."/>
            <person name="Felis G.E."/>
            <person name="de Vos W.M."/>
            <person name="Barrangou R."/>
            <person name="Klaenhammer T.R."/>
            <person name="Caufield P.W."/>
            <person name="Cui Y."/>
            <person name="Zhang H."/>
            <person name="O'Toole P.W."/>
        </authorList>
    </citation>
    <scope>NUCLEOTIDE SEQUENCE [LARGE SCALE GENOMIC DNA]</scope>
    <source>
        <strain evidence="3 4">DSM 20178</strain>
    </source>
</reference>
<comment type="caution">
    <text evidence="3">The sequence shown here is derived from an EMBL/GenBank/DDBJ whole genome shotgun (WGS) entry which is preliminary data.</text>
</comment>
<proteinExistence type="predicted"/>
<dbReference type="GO" id="GO:0006281">
    <property type="term" value="P:DNA repair"/>
    <property type="evidence" value="ECO:0007669"/>
    <property type="project" value="InterPro"/>
</dbReference>
<name>A0A0R1F490_LACZE</name>
<feature type="domain" description="Helix-hairpin-helix DNA-binding motif class 1" evidence="2">
    <location>
        <begin position="198"/>
        <end position="217"/>
    </location>
</feature>
<dbReference type="SMART" id="SM00278">
    <property type="entry name" value="HhH1"/>
    <property type="match status" value="2"/>
</dbReference>
<dbReference type="PANTHER" id="PTHR21180:SF32">
    <property type="entry name" value="ENDONUCLEASE_EXONUCLEASE_PHOSPHATASE FAMILY DOMAIN-CONTAINING PROTEIN 1"/>
    <property type="match status" value="1"/>
</dbReference>
<keyword evidence="3" id="KW-0238">DNA-binding</keyword>
<dbReference type="Pfam" id="PF12836">
    <property type="entry name" value="HHH_3"/>
    <property type="match status" value="1"/>
</dbReference>
<evidence type="ECO:0000313" key="3">
    <source>
        <dbReference type="EMBL" id="KRK13828.1"/>
    </source>
</evidence>
<dbReference type="SUPFAM" id="SSF47781">
    <property type="entry name" value="RuvA domain 2-like"/>
    <property type="match status" value="1"/>
</dbReference>
<accession>A0A0R1F490</accession>
<dbReference type="InterPro" id="IPR003583">
    <property type="entry name" value="Hlx-hairpin-Hlx_DNA-bd_motif"/>
</dbReference>
<feature type="region of interest" description="Disordered" evidence="1">
    <location>
        <begin position="137"/>
        <end position="157"/>
    </location>
</feature>
<dbReference type="Gene3D" id="1.10.150.280">
    <property type="entry name" value="AF1531-like domain"/>
    <property type="match status" value="1"/>
</dbReference>
<dbReference type="GO" id="GO:0003677">
    <property type="term" value="F:DNA binding"/>
    <property type="evidence" value="ECO:0007669"/>
    <property type="project" value="UniProtKB-KW"/>
</dbReference>
<protein>
    <submittedName>
        <fullName evidence="3">DNA uptake protein-like DNA-binding protein</fullName>
    </submittedName>
</protein>
<evidence type="ECO:0000259" key="2">
    <source>
        <dbReference type="SMART" id="SM00278"/>
    </source>
</evidence>
<evidence type="ECO:0000256" key="1">
    <source>
        <dbReference type="SAM" id="MobiDB-lite"/>
    </source>
</evidence>
<dbReference type="GO" id="GO:0015627">
    <property type="term" value="C:type II protein secretion system complex"/>
    <property type="evidence" value="ECO:0007669"/>
    <property type="project" value="TreeGrafter"/>
</dbReference>
<dbReference type="EMBL" id="AZCT01000001">
    <property type="protein sequence ID" value="KRK13828.1"/>
    <property type="molecule type" value="Genomic_DNA"/>
</dbReference>
<dbReference type="GO" id="GO:0015628">
    <property type="term" value="P:protein secretion by the type II secretion system"/>
    <property type="evidence" value="ECO:0007669"/>
    <property type="project" value="TreeGrafter"/>
</dbReference>
<dbReference type="InterPro" id="IPR019554">
    <property type="entry name" value="Soluble_ligand-bd"/>
</dbReference>
<dbReference type="eggNOG" id="COG1555">
    <property type="taxonomic scope" value="Bacteria"/>
</dbReference>
<dbReference type="Pfam" id="PF10531">
    <property type="entry name" value="SLBB"/>
    <property type="match status" value="1"/>
</dbReference>